<evidence type="ECO:0000313" key="8">
    <source>
        <dbReference type="Proteomes" id="UP000470302"/>
    </source>
</evidence>
<name>A0A845FZC9_9BURK</name>
<gene>
    <name evidence="7" type="ORF">GTP91_05675</name>
</gene>
<proteinExistence type="inferred from homology"/>
<dbReference type="RefSeq" id="WP_161095891.1">
    <property type="nucleotide sequence ID" value="NZ_WWCW01000011.1"/>
</dbReference>
<reference evidence="7 8" key="1">
    <citation type="submission" date="2020-01" db="EMBL/GenBank/DDBJ databases">
        <title>Novel species isolated from a subtropical stream in China.</title>
        <authorList>
            <person name="Lu H."/>
        </authorList>
    </citation>
    <scope>NUCLEOTIDE SEQUENCE [LARGE SCALE GENOMIC DNA]</scope>
    <source>
        <strain evidence="7 8">FT82W</strain>
    </source>
</reference>
<dbReference type="PANTHER" id="PTHR47268">
    <property type="entry name" value="ACYLPHOSPHATASE"/>
    <property type="match status" value="1"/>
</dbReference>
<comment type="catalytic activity">
    <reaction evidence="3 4">
        <text>an acyl phosphate + H2O = a carboxylate + phosphate + H(+)</text>
        <dbReference type="Rhea" id="RHEA:14965"/>
        <dbReference type="ChEBI" id="CHEBI:15377"/>
        <dbReference type="ChEBI" id="CHEBI:15378"/>
        <dbReference type="ChEBI" id="CHEBI:29067"/>
        <dbReference type="ChEBI" id="CHEBI:43474"/>
        <dbReference type="ChEBI" id="CHEBI:59918"/>
        <dbReference type="EC" id="3.6.1.7"/>
    </reaction>
</comment>
<dbReference type="AlphaFoldDB" id="A0A845FZC9"/>
<comment type="caution">
    <text evidence="7">The sequence shown here is derived from an EMBL/GenBank/DDBJ whole genome shotgun (WGS) entry which is preliminary data.</text>
</comment>
<accession>A0A845FZC9</accession>
<dbReference type="EMBL" id="WWCW01000011">
    <property type="protein sequence ID" value="MYM86670.1"/>
    <property type="molecule type" value="Genomic_DNA"/>
</dbReference>
<evidence type="ECO:0000256" key="2">
    <source>
        <dbReference type="ARBA" id="ARBA00012150"/>
    </source>
</evidence>
<dbReference type="SUPFAM" id="SSF54975">
    <property type="entry name" value="Acylphosphatase/BLUF domain-like"/>
    <property type="match status" value="1"/>
</dbReference>
<feature type="active site" evidence="4">
    <location>
        <position position="30"/>
    </location>
</feature>
<evidence type="ECO:0000259" key="6">
    <source>
        <dbReference type="PROSITE" id="PS51160"/>
    </source>
</evidence>
<protein>
    <recommendedName>
        <fullName evidence="2 4">acylphosphatase</fullName>
        <ecNumber evidence="2 4">3.6.1.7</ecNumber>
    </recommendedName>
</protein>
<dbReference type="InterPro" id="IPR017968">
    <property type="entry name" value="Acylphosphatase_CS"/>
</dbReference>
<keyword evidence="4" id="KW-0378">Hydrolase</keyword>
<dbReference type="Gene3D" id="3.30.70.100">
    <property type="match status" value="1"/>
</dbReference>
<comment type="similarity">
    <text evidence="1 5">Belongs to the acylphosphatase family.</text>
</comment>
<dbReference type="EC" id="3.6.1.7" evidence="2 4"/>
<dbReference type="InterPro" id="IPR020456">
    <property type="entry name" value="Acylphosphatase"/>
</dbReference>
<dbReference type="InterPro" id="IPR001792">
    <property type="entry name" value="Acylphosphatase-like_dom"/>
</dbReference>
<dbReference type="InterPro" id="IPR036046">
    <property type="entry name" value="Acylphosphatase-like_dom_sf"/>
</dbReference>
<evidence type="ECO:0000256" key="3">
    <source>
        <dbReference type="ARBA" id="ARBA00047645"/>
    </source>
</evidence>
<dbReference type="PANTHER" id="PTHR47268:SF4">
    <property type="entry name" value="ACYLPHOSPHATASE"/>
    <property type="match status" value="1"/>
</dbReference>
<evidence type="ECO:0000256" key="5">
    <source>
        <dbReference type="RuleBase" id="RU004168"/>
    </source>
</evidence>
<organism evidence="7 8">
    <name type="scientific">Duganella vulcania</name>
    <dbReference type="NCBI Taxonomy" id="2692166"/>
    <lineage>
        <taxon>Bacteria</taxon>
        <taxon>Pseudomonadati</taxon>
        <taxon>Pseudomonadota</taxon>
        <taxon>Betaproteobacteria</taxon>
        <taxon>Burkholderiales</taxon>
        <taxon>Oxalobacteraceae</taxon>
        <taxon>Telluria group</taxon>
        <taxon>Duganella</taxon>
    </lineage>
</organism>
<dbReference type="PROSITE" id="PS51160">
    <property type="entry name" value="ACYLPHOSPHATASE_3"/>
    <property type="match status" value="1"/>
</dbReference>
<dbReference type="PROSITE" id="PS00151">
    <property type="entry name" value="ACYLPHOSPHATASE_2"/>
    <property type="match status" value="1"/>
</dbReference>
<evidence type="ECO:0000256" key="4">
    <source>
        <dbReference type="PROSITE-ProRule" id="PRU00520"/>
    </source>
</evidence>
<dbReference type="Proteomes" id="UP000470302">
    <property type="component" value="Unassembled WGS sequence"/>
</dbReference>
<sequence length="87" mass="9242">MIEGRVQGVGYRASFAERAKALGLAGWVRNRRDGAVEAAVEGEAKAVEAIIAWARRGPPAAMVTDVAVEETMERASPGDGFKIMPTL</sequence>
<evidence type="ECO:0000313" key="7">
    <source>
        <dbReference type="EMBL" id="MYM86670.1"/>
    </source>
</evidence>
<evidence type="ECO:0000256" key="1">
    <source>
        <dbReference type="ARBA" id="ARBA00005614"/>
    </source>
</evidence>
<dbReference type="Pfam" id="PF00708">
    <property type="entry name" value="Acylphosphatase"/>
    <property type="match status" value="1"/>
</dbReference>
<feature type="active site" evidence="4">
    <location>
        <position position="12"/>
    </location>
</feature>
<dbReference type="GO" id="GO:0003998">
    <property type="term" value="F:acylphosphatase activity"/>
    <property type="evidence" value="ECO:0007669"/>
    <property type="project" value="UniProtKB-EC"/>
</dbReference>
<feature type="domain" description="Acylphosphatase-like" evidence="6">
    <location>
        <begin position="1"/>
        <end position="85"/>
    </location>
</feature>